<comment type="caution">
    <text evidence="1">The sequence shown here is derived from an EMBL/GenBank/DDBJ whole genome shotgun (WGS) entry which is preliminary data.</text>
</comment>
<accession>A0AB36TH36</accession>
<dbReference type="Proteomes" id="UP000223596">
    <property type="component" value="Unassembled WGS sequence"/>
</dbReference>
<reference evidence="1 2" key="1">
    <citation type="submission" date="2017-09" db="EMBL/GenBank/DDBJ databases">
        <title>Evaluation of Pacific Biosciences Sequencing Technology to Finishing C. thermocellum Genome Sequences.</title>
        <authorList>
            <person name="Brown S."/>
        </authorList>
    </citation>
    <scope>NUCLEOTIDE SEQUENCE [LARGE SCALE GENOMIC DNA]</scope>
    <source>
        <strain evidence="1 2">AD2</strain>
    </source>
</reference>
<sequence length="148" mass="17104">MSDSILKLIPSIPSFIPNSTAQIALMEYLNSIFSNTKIKISITNNIEFIDCGENFQEVVCPYCKQPLNMEWWGETMSILYEKHFIEAFFELPCCSQTTQIFDLIYKENCGFSKFVIEVFNPEIKLTVPQLSELEKILGCELKVINAYY</sequence>
<dbReference type="AlphaFoldDB" id="A0AB36TH36"/>
<dbReference type="EMBL" id="PDBW01000001">
    <property type="protein sequence ID" value="PFH03224.1"/>
    <property type="molecule type" value="Genomic_DNA"/>
</dbReference>
<dbReference type="RefSeq" id="WP_003518194.1">
    <property type="nucleotide sequence ID" value="NZ_CP013828.1"/>
</dbReference>
<evidence type="ECO:0000313" key="1">
    <source>
        <dbReference type="EMBL" id="PFH03224.1"/>
    </source>
</evidence>
<evidence type="ECO:0000313" key="2">
    <source>
        <dbReference type="Proteomes" id="UP000223596"/>
    </source>
</evidence>
<gene>
    <name evidence="1" type="ORF">M972_112026</name>
</gene>
<organism evidence="1 2">
    <name type="scientific">Acetivibrio thermocellus AD2</name>
    <dbReference type="NCBI Taxonomy" id="1138384"/>
    <lineage>
        <taxon>Bacteria</taxon>
        <taxon>Bacillati</taxon>
        <taxon>Bacillota</taxon>
        <taxon>Clostridia</taxon>
        <taxon>Eubacteriales</taxon>
        <taxon>Oscillospiraceae</taxon>
        <taxon>Acetivibrio</taxon>
    </lineage>
</organism>
<proteinExistence type="predicted"/>
<protein>
    <submittedName>
        <fullName evidence="1">Uncharacterized protein</fullName>
    </submittedName>
</protein>
<name>A0AB36TH36_ACETH</name>